<dbReference type="Proteomes" id="UP001597233">
    <property type="component" value="Unassembled WGS sequence"/>
</dbReference>
<sequence>MNDALSSLKMIDSSLIVLHENCEPARLEKTQNSIRSEGVLRHPPAAIKMKNGKYLVIDGAHRTSSLQALGYSQIPLHIVGIENVVIDNWDHSISDINVIEYLKSQKNLVRIERFPLPERLLAKMRNDSVSYYVYPYAQQNHFDIWHELISFYQNNYTVTRIETDKEMELKPNMLRISYSTCTLREIEEVVSQNKVLPAGVTRFKINGRILNLQIPLSMLGNSLKDATEWENMLNNRRDSMRYYPESVYICEN</sequence>
<keyword evidence="7" id="KW-1185">Reference proteome</keyword>
<proteinExistence type="predicted"/>
<accession>A0ABW4RN24</accession>
<dbReference type="InterPro" id="IPR037953">
    <property type="entry name" value="SbnI-like_N"/>
</dbReference>
<evidence type="ECO:0000259" key="5">
    <source>
        <dbReference type="Pfam" id="PF02195"/>
    </source>
</evidence>
<protein>
    <submittedName>
        <fullName evidence="6">ParB N-terminal domain-containing protein</fullName>
    </submittedName>
</protein>
<evidence type="ECO:0000256" key="1">
    <source>
        <dbReference type="ARBA" id="ARBA00022679"/>
    </source>
</evidence>
<dbReference type="SUPFAM" id="SSF110849">
    <property type="entry name" value="ParB/Sulfiredoxin"/>
    <property type="match status" value="1"/>
</dbReference>
<evidence type="ECO:0000256" key="4">
    <source>
        <dbReference type="ARBA" id="ARBA00022840"/>
    </source>
</evidence>
<keyword evidence="4" id="KW-0067">ATP-binding</keyword>
<organism evidence="6 7">
    <name type="scientific">Paenibacillus wenxiniae</name>
    <dbReference type="NCBI Taxonomy" id="1636843"/>
    <lineage>
        <taxon>Bacteria</taxon>
        <taxon>Bacillati</taxon>
        <taxon>Bacillota</taxon>
        <taxon>Bacilli</taxon>
        <taxon>Bacillales</taxon>
        <taxon>Paenibacillaceae</taxon>
        <taxon>Paenibacillus</taxon>
    </lineage>
</organism>
<dbReference type="InterPro" id="IPR023098">
    <property type="entry name" value="SerK/SbnI_C"/>
</dbReference>
<dbReference type="PIRSF" id="PIRSF032543">
    <property type="entry name" value="UCP032543_ParB-like"/>
    <property type="match status" value="1"/>
</dbReference>
<dbReference type="InterPro" id="IPR003115">
    <property type="entry name" value="ParB_N"/>
</dbReference>
<dbReference type="InterPro" id="IPR016999">
    <property type="entry name" value="SbnI-like"/>
</dbReference>
<feature type="domain" description="ParB-like N-terminal" evidence="5">
    <location>
        <begin position="20"/>
        <end position="82"/>
    </location>
</feature>
<gene>
    <name evidence="6" type="ORF">ACFSC9_19700</name>
</gene>
<evidence type="ECO:0000256" key="2">
    <source>
        <dbReference type="ARBA" id="ARBA00022741"/>
    </source>
</evidence>
<keyword evidence="3" id="KW-0418">Kinase</keyword>
<evidence type="ECO:0000313" key="7">
    <source>
        <dbReference type="Proteomes" id="UP001597233"/>
    </source>
</evidence>
<dbReference type="InterPro" id="IPR036086">
    <property type="entry name" value="ParB/Sulfiredoxin_sf"/>
</dbReference>
<dbReference type="Gene3D" id="3.90.1530.10">
    <property type="entry name" value="Conserved hypothetical protein from pyrococcus furiosus pfu- 392566-001, ParB domain"/>
    <property type="match status" value="1"/>
</dbReference>
<dbReference type="CDD" id="cd16388">
    <property type="entry name" value="SbnI_like_N"/>
    <property type="match status" value="1"/>
</dbReference>
<comment type="caution">
    <text evidence="6">The sequence shown here is derived from an EMBL/GenBank/DDBJ whole genome shotgun (WGS) entry which is preliminary data.</text>
</comment>
<dbReference type="Gene3D" id="3.30.1760.10">
    <property type="entry name" value="Conserved hypothetical protein from pyrococcus furiosus pfu- 392566-001, domain 2"/>
    <property type="match status" value="1"/>
</dbReference>
<dbReference type="EMBL" id="JBHUEH010000032">
    <property type="protein sequence ID" value="MFD1887707.1"/>
    <property type="molecule type" value="Genomic_DNA"/>
</dbReference>
<dbReference type="Pfam" id="PF02195">
    <property type="entry name" value="ParB_N"/>
    <property type="match status" value="1"/>
</dbReference>
<evidence type="ECO:0000256" key="3">
    <source>
        <dbReference type="ARBA" id="ARBA00022777"/>
    </source>
</evidence>
<dbReference type="RefSeq" id="WP_347323998.1">
    <property type="nucleotide sequence ID" value="NZ_JBCGUH010000002.1"/>
</dbReference>
<keyword evidence="2" id="KW-0547">Nucleotide-binding</keyword>
<name>A0ABW4RN24_9BACL</name>
<reference evidence="7" key="1">
    <citation type="journal article" date="2019" name="Int. J. Syst. Evol. Microbiol.">
        <title>The Global Catalogue of Microorganisms (GCM) 10K type strain sequencing project: providing services to taxonomists for standard genome sequencing and annotation.</title>
        <authorList>
            <consortium name="The Broad Institute Genomics Platform"/>
            <consortium name="The Broad Institute Genome Sequencing Center for Infectious Disease"/>
            <person name="Wu L."/>
            <person name="Ma J."/>
        </authorList>
    </citation>
    <scope>NUCLEOTIDE SEQUENCE [LARGE SCALE GENOMIC DNA]</scope>
    <source>
        <strain evidence="7">CCUG 54950</strain>
    </source>
</reference>
<evidence type="ECO:0000313" key="6">
    <source>
        <dbReference type="EMBL" id="MFD1887707.1"/>
    </source>
</evidence>
<keyword evidence="1" id="KW-0808">Transferase</keyword>